<comment type="caution">
    <text evidence="2">The sequence shown here is derived from an EMBL/GenBank/DDBJ whole genome shotgun (WGS) entry which is preliminary data.</text>
</comment>
<organism evidence="2 3">
    <name type="scientific">Eiseniibacteriota bacterium</name>
    <dbReference type="NCBI Taxonomy" id="2212470"/>
    <lineage>
        <taxon>Bacteria</taxon>
        <taxon>Candidatus Eiseniibacteriota</taxon>
    </lineage>
</organism>
<dbReference type="InterPro" id="IPR004360">
    <property type="entry name" value="Glyas_Fos-R_dOase_dom"/>
</dbReference>
<dbReference type="AlphaFoldDB" id="A0A933SE68"/>
<dbReference type="PANTHER" id="PTHR33993:SF14">
    <property type="entry name" value="GB|AAF24581.1"/>
    <property type="match status" value="1"/>
</dbReference>
<protein>
    <submittedName>
        <fullName evidence="2">VOC family protein</fullName>
    </submittedName>
</protein>
<proteinExistence type="predicted"/>
<dbReference type="InterPro" id="IPR029068">
    <property type="entry name" value="Glyas_Bleomycin-R_OHBP_Dase"/>
</dbReference>
<evidence type="ECO:0000313" key="3">
    <source>
        <dbReference type="Proteomes" id="UP000696931"/>
    </source>
</evidence>
<dbReference type="SUPFAM" id="SSF54593">
    <property type="entry name" value="Glyoxalase/Bleomycin resistance protein/Dihydroxybiphenyl dioxygenase"/>
    <property type="match status" value="2"/>
</dbReference>
<gene>
    <name evidence="2" type="ORF">HZA61_13425</name>
</gene>
<reference evidence="2" key="1">
    <citation type="submission" date="2020-07" db="EMBL/GenBank/DDBJ databases">
        <title>Huge and variable diversity of episymbiotic CPR bacteria and DPANN archaea in groundwater ecosystems.</title>
        <authorList>
            <person name="He C.Y."/>
            <person name="Keren R."/>
            <person name="Whittaker M."/>
            <person name="Farag I.F."/>
            <person name="Doudna J."/>
            <person name="Cate J.H.D."/>
            <person name="Banfield J.F."/>
        </authorList>
    </citation>
    <scope>NUCLEOTIDE SEQUENCE</scope>
    <source>
        <strain evidence="2">NC_groundwater_1813_Pr3_B-0.1um_71_17</strain>
    </source>
</reference>
<sequence length="259" mass="27263">MSTSRPAGIFIWYELATSDSAAAIEFYSHVVGWTASAMPSSGMPYTLLSYGGVNVGGVMQQTPEMCAGGARPCWLGYIGVAEVDAMAGQVKAMGGSVLMPPADIPTVGRFALVADPHGAAFFLMTPISKEPLPVISPDAPGHVGWRELHAGDLDSAWTFYSTLFGWTKDAAMDMGPIGTYQMFATGGAPVGGMMTKMPDFPAAFWAYYFTVPALGEALERVKARGGQVLHGPQEVPGGSFIANCMDPQGAMFSLVSQKS</sequence>
<dbReference type="Proteomes" id="UP000696931">
    <property type="component" value="Unassembled WGS sequence"/>
</dbReference>
<dbReference type="CDD" id="cd07247">
    <property type="entry name" value="SgaA_N_like"/>
    <property type="match status" value="2"/>
</dbReference>
<dbReference type="InterPro" id="IPR052164">
    <property type="entry name" value="Anthracycline_SecMetBiosynth"/>
</dbReference>
<dbReference type="PANTHER" id="PTHR33993">
    <property type="entry name" value="GLYOXALASE-RELATED"/>
    <property type="match status" value="1"/>
</dbReference>
<accession>A0A933SE68</accession>
<feature type="domain" description="VOC" evidence="1">
    <location>
        <begin position="139"/>
        <end position="257"/>
    </location>
</feature>
<dbReference type="EMBL" id="JACRIW010000094">
    <property type="protein sequence ID" value="MBI5170482.1"/>
    <property type="molecule type" value="Genomic_DNA"/>
</dbReference>
<feature type="domain" description="VOC" evidence="1">
    <location>
        <begin position="9"/>
        <end position="126"/>
    </location>
</feature>
<dbReference type="Pfam" id="PF00903">
    <property type="entry name" value="Glyoxalase"/>
    <property type="match status" value="2"/>
</dbReference>
<evidence type="ECO:0000259" key="1">
    <source>
        <dbReference type="PROSITE" id="PS51819"/>
    </source>
</evidence>
<name>A0A933SE68_UNCEI</name>
<evidence type="ECO:0000313" key="2">
    <source>
        <dbReference type="EMBL" id="MBI5170482.1"/>
    </source>
</evidence>
<dbReference type="Gene3D" id="3.10.180.10">
    <property type="entry name" value="2,3-Dihydroxybiphenyl 1,2-Dioxygenase, domain 1"/>
    <property type="match status" value="2"/>
</dbReference>
<dbReference type="InterPro" id="IPR037523">
    <property type="entry name" value="VOC_core"/>
</dbReference>
<dbReference type="PROSITE" id="PS51819">
    <property type="entry name" value="VOC"/>
    <property type="match status" value="2"/>
</dbReference>